<dbReference type="InterPro" id="IPR022642">
    <property type="entry name" value="CheR_C"/>
</dbReference>
<dbReference type="InterPro" id="IPR000780">
    <property type="entry name" value="CheR_MeTrfase"/>
</dbReference>
<evidence type="ECO:0000259" key="1">
    <source>
        <dbReference type="PROSITE" id="PS50123"/>
    </source>
</evidence>
<dbReference type="PRINTS" id="PR00996">
    <property type="entry name" value="CHERMTFRASE"/>
</dbReference>
<dbReference type="InterPro" id="IPR029063">
    <property type="entry name" value="SAM-dependent_MTases_sf"/>
</dbReference>
<reference evidence="2" key="1">
    <citation type="submission" date="2022-09" db="EMBL/GenBank/DDBJ databases">
        <title>Comparative genomics and taxonomic characterization of three novel marine species of genus Reichenbachiella exhibiting antioxidant and polysaccharide degradation activities.</title>
        <authorList>
            <person name="Muhammad N."/>
            <person name="Lee Y.-J."/>
            <person name="Ko J."/>
            <person name="Kim S.-G."/>
        </authorList>
    </citation>
    <scope>NUCLEOTIDE SEQUENCE</scope>
    <source>
        <strain evidence="2">BKB1-1</strain>
    </source>
</reference>
<feature type="domain" description="CheR-type methyltransferase" evidence="1">
    <location>
        <begin position="1"/>
        <end position="271"/>
    </location>
</feature>
<dbReference type="Pfam" id="PF01739">
    <property type="entry name" value="CheR"/>
    <property type="match status" value="1"/>
</dbReference>
<dbReference type="Proteomes" id="UP001065174">
    <property type="component" value="Chromosome"/>
</dbReference>
<sequence length="275" mass="32596">MVESISDEELNALMQAMKNRYGLDFTNYEKKSFKRSIVRLMMKHKIGSMLELWSKILKDKQFFLDGIDDLLVNLTELFRNPDAWIMIRDNILDKFKNKSQFKVWHAGCSTGEEVYTMSMVLEDKGMLYKTKSLATDLSDAALNKAKNGIYSLMIMKQYLKPFLEFYPNRKMDDYFTFQEKDAVIKDEYKRHITFKKHNLVQDAVHEKFDIIFCRNVMIYFDETLKINVLNLFNDCLNEGGFLIIGYYDIMPDAGKAIFDTYDVRTRIYKKKINKY</sequence>
<dbReference type="Pfam" id="PF03705">
    <property type="entry name" value="CheR_N"/>
    <property type="match status" value="1"/>
</dbReference>
<dbReference type="PANTHER" id="PTHR24422:SF8">
    <property type="entry name" value="CHEMOTAXIS PROTEIN"/>
    <property type="match status" value="1"/>
</dbReference>
<dbReference type="InterPro" id="IPR022641">
    <property type="entry name" value="CheR_N"/>
</dbReference>
<gene>
    <name evidence="2" type="ORF">N6H18_12135</name>
</gene>
<dbReference type="SUPFAM" id="SSF47757">
    <property type="entry name" value="Chemotaxis receptor methyltransferase CheR, N-terminal domain"/>
    <property type="match status" value="1"/>
</dbReference>
<dbReference type="SUPFAM" id="SSF53335">
    <property type="entry name" value="S-adenosyl-L-methionine-dependent methyltransferases"/>
    <property type="match status" value="1"/>
</dbReference>
<dbReference type="Gene3D" id="3.40.50.150">
    <property type="entry name" value="Vaccinia Virus protein VP39"/>
    <property type="match status" value="1"/>
</dbReference>
<name>A0ABY6CL25_9BACT</name>
<dbReference type="InterPro" id="IPR050903">
    <property type="entry name" value="Bact_Chemotaxis_MeTrfase"/>
</dbReference>
<proteinExistence type="predicted"/>
<evidence type="ECO:0000313" key="3">
    <source>
        <dbReference type="Proteomes" id="UP001065174"/>
    </source>
</evidence>
<dbReference type="PANTHER" id="PTHR24422">
    <property type="entry name" value="CHEMOTAXIS PROTEIN METHYLTRANSFERASE"/>
    <property type="match status" value="1"/>
</dbReference>
<dbReference type="EMBL" id="CP106679">
    <property type="protein sequence ID" value="UXP31099.1"/>
    <property type="molecule type" value="Genomic_DNA"/>
</dbReference>
<dbReference type="PROSITE" id="PS50123">
    <property type="entry name" value="CHER"/>
    <property type="match status" value="1"/>
</dbReference>
<keyword evidence="3" id="KW-1185">Reference proteome</keyword>
<evidence type="ECO:0000313" key="2">
    <source>
        <dbReference type="EMBL" id="UXP31099.1"/>
    </source>
</evidence>
<dbReference type="RefSeq" id="WP_262308543.1">
    <property type="nucleotide sequence ID" value="NZ_CP106679.1"/>
</dbReference>
<protein>
    <submittedName>
        <fullName evidence="2">Protein-glutamate O-methyltransferase CheR</fullName>
    </submittedName>
</protein>
<accession>A0ABY6CL25</accession>
<organism evidence="2 3">
    <name type="scientific">Reichenbachiella agarivorans</name>
    <dbReference type="NCBI Taxonomy" id="2979464"/>
    <lineage>
        <taxon>Bacteria</taxon>
        <taxon>Pseudomonadati</taxon>
        <taxon>Bacteroidota</taxon>
        <taxon>Cytophagia</taxon>
        <taxon>Cytophagales</taxon>
        <taxon>Reichenbachiellaceae</taxon>
        <taxon>Reichenbachiella</taxon>
    </lineage>
</organism>
<dbReference type="SMART" id="SM00138">
    <property type="entry name" value="MeTrc"/>
    <property type="match status" value="1"/>
</dbReference>